<name>A0A6H1ZB38_9ZZZZ</name>
<protein>
    <submittedName>
        <fullName evidence="1">Uncharacterized protein</fullName>
    </submittedName>
</protein>
<sequence>MAASYKWSDVWAAIEHMPPQTQNELYSQLDLRVWLAGKSAEVQIEVLRCAPTMIVESLSDILKTKAKEKL</sequence>
<evidence type="ECO:0000313" key="2">
    <source>
        <dbReference type="EMBL" id="QJH99004.1"/>
    </source>
</evidence>
<dbReference type="AlphaFoldDB" id="A0A6H1ZB38"/>
<dbReference type="EMBL" id="MT143977">
    <property type="protein sequence ID" value="QJA44587.1"/>
    <property type="molecule type" value="Genomic_DNA"/>
</dbReference>
<dbReference type="EMBL" id="MT144763">
    <property type="protein sequence ID" value="QJH99004.1"/>
    <property type="molecule type" value="Genomic_DNA"/>
</dbReference>
<organism evidence="1">
    <name type="scientific">viral metagenome</name>
    <dbReference type="NCBI Taxonomy" id="1070528"/>
    <lineage>
        <taxon>unclassified sequences</taxon>
        <taxon>metagenomes</taxon>
        <taxon>organismal metagenomes</taxon>
    </lineage>
</organism>
<reference evidence="1" key="1">
    <citation type="submission" date="2020-03" db="EMBL/GenBank/DDBJ databases">
        <title>The deep terrestrial virosphere.</title>
        <authorList>
            <person name="Holmfeldt K."/>
            <person name="Nilsson E."/>
            <person name="Simone D."/>
            <person name="Lopez-Fernandez M."/>
            <person name="Wu X."/>
            <person name="de Brujin I."/>
            <person name="Lundin D."/>
            <person name="Andersson A."/>
            <person name="Bertilsson S."/>
            <person name="Dopson M."/>
        </authorList>
    </citation>
    <scope>NUCLEOTIDE SEQUENCE</scope>
    <source>
        <strain evidence="1">TM448A00111</strain>
        <strain evidence="2">TM448B01464</strain>
    </source>
</reference>
<proteinExistence type="predicted"/>
<accession>A0A6H1ZB38</accession>
<evidence type="ECO:0000313" key="1">
    <source>
        <dbReference type="EMBL" id="QJA44587.1"/>
    </source>
</evidence>
<gene>
    <name evidence="1" type="ORF">TM448A00111_0090</name>
    <name evidence="2" type="ORF">TM448B01464_0009</name>
</gene>